<evidence type="ECO:0000256" key="2">
    <source>
        <dbReference type="RuleBase" id="RU363034"/>
    </source>
</evidence>
<evidence type="ECO:0000256" key="3">
    <source>
        <dbReference type="SAM" id="SignalP"/>
    </source>
</evidence>
<dbReference type="PROSITE" id="PS00135">
    <property type="entry name" value="TRYPSIN_SER"/>
    <property type="match status" value="1"/>
</dbReference>
<keyword evidence="2" id="KW-0720">Serine protease</keyword>
<evidence type="ECO:0000256" key="1">
    <source>
        <dbReference type="ARBA" id="ARBA00023157"/>
    </source>
</evidence>
<dbReference type="PROSITE" id="PS50240">
    <property type="entry name" value="TRYPSIN_DOM"/>
    <property type="match status" value="1"/>
</dbReference>
<name>A0ABU0TBD3_9ACTN</name>
<keyword evidence="2" id="KW-0378">Hydrolase</keyword>
<protein>
    <submittedName>
        <fullName evidence="5">Secreted trypsin-like serine protease</fullName>
    </submittedName>
</protein>
<dbReference type="InterPro" id="IPR043504">
    <property type="entry name" value="Peptidase_S1_PA_chymotrypsin"/>
</dbReference>
<dbReference type="InterPro" id="IPR009003">
    <property type="entry name" value="Peptidase_S1_PA"/>
</dbReference>
<dbReference type="InterPro" id="IPR051333">
    <property type="entry name" value="CLIP_Serine_Protease"/>
</dbReference>
<keyword evidence="2" id="KW-0645">Protease</keyword>
<feature type="domain" description="Peptidase S1" evidence="4">
    <location>
        <begin position="26"/>
        <end position="261"/>
    </location>
</feature>
<dbReference type="Gene3D" id="2.40.10.10">
    <property type="entry name" value="Trypsin-like serine proteases"/>
    <property type="match status" value="2"/>
</dbReference>
<proteinExistence type="predicted"/>
<sequence length="262" mass="27756">MRIKRAFAAAFLALFACASGPSAQAIVGGEKVSQPWAAAFIKQNSGAPVEKRTYCSGVLVNPRWVMTAAHCPIAPGDTVVIGRATLASSQGEKRTVARIERMPHSNRYCPSKSWELCDVALVRLNAASAQPTLALAGSQVLREWGEGTAARAYGYGAASAATADRSSGYLKRAHVSIDDFRANNHTLFASGPRTAVCYGDSGGPLVVSTSRGPRLVAVVRARVGHDQTSCTRGDSQSYTKVGYRGASNNSKPFLWITHILGT</sequence>
<dbReference type="PRINTS" id="PR00722">
    <property type="entry name" value="CHYMOTRYPSIN"/>
</dbReference>
<dbReference type="PROSITE" id="PS00134">
    <property type="entry name" value="TRYPSIN_HIS"/>
    <property type="match status" value="1"/>
</dbReference>
<evidence type="ECO:0000313" key="6">
    <source>
        <dbReference type="Proteomes" id="UP001230328"/>
    </source>
</evidence>
<dbReference type="SMART" id="SM00020">
    <property type="entry name" value="Tryp_SPc"/>
    <property type="match status" value="1"/>
</dbReference>
<keyword evidence="6" id="KW-1185">Reference proteome</keyword>
<gene>
    <name evidence="5" type="ORF">QF035_010590</name>
</gene>
<dbReference type="Proteomes" id="UP001230328">
    <property type="component" value="Unassembled WGS sequence"/>
</dbReference>
<feature type="chain" id="PRO_5047257652" evidence="3">
    <location>
        <begin position="26"/>
        <end position="262"/>
    </location>
</feature>
<evidence type="ECO:0000313" key="5">
    <source>
        <dbReference type="EMBL" id="MDQ1033008.1"/>
    </source>
</evidence>
<organism evidence="5 6">
    <name type="scientific">Streptomyces umbrinus</name>
    <dbReference type="NCBI Taxonomy" id="67370"/>
    <lineage>
        <taxon>Bacteria</taxon>
        <taxon>Bacillati</taxon>
        <taxon>Actinomycetota</taxon>
        <taxon>Actinomycetes</taxon>
        <taxon>Kitasatosporales</taxon>
        <taxon>Streptomycetaceae</taxon>
        <taxon>Streptomyces</taxon>
        <taxon>Streptomyces phaeochromogenes group</taxon>
    </lineage>
</organism>
<dbReference type="InterPro" id="IPR001314">
    <property type="entry name" value="Peptidase_S1A"/>
</dbReference>
<dbReference type="InterPro" id="IPR018114">
    <property type="entry name" value="TRYPSIN_HIS"/>
</dbReference>
<dbReference type="Pfam" id="PF00089">
    <property type="entry name" value="Trypsin"/>
    <property type="match status" value="1"/>
</dbReference>
<keyword evidence="1" id="KW-1015">Disulfide bond</keyword>
<dbReference type="EMBL" id="JAUSZI010000002">
    <property type="protein sequence ID" value="MDQ1033008.1"/>
    <property type="molecule type" value="Genomic_DNA"/>
</dbReference>
<dbReference type="SUPFAM" id="SSF50494">
    <property type="entry name" value="Trypsin-like serine proteases"/>
    <property type="match status" value="1"/>
</dbReference>
<dbReference type="RefSeq" id="WP_373466893.1">
    <property type="nucleotide sequence ID" value="NZ_JAUSZI010000002.1"/>
</dbReference>
<keyword evidence="3" id="KW-0732">Signal</keyword>
<comment type="caution">
    <text evidence="5">The sequence shown here is derived from an EMBL/GenBank/DDBJ whole genome shotgun (WGS) entry which is preliminary data.</text>
</comment>
<dbReference type="InterPro" id="IPR001254">
    <property type="entry name" value="Trypsin_dom"/>
</dbReference>
<evidence type="ECO:0000259" key="4">
    <source>
        <dbReference type="PROSITE" id="PS50240"/>
    </source>
</evidence>
<dbReference type="PROSITE" id="PS51257">
    <property type="entry name" value="PROKAR_LIPOPROTEIN"/>
    <property type="match status" value="1"/>
</dbReference>
<feature type="signal peptide" evidence="3">
    <location>
        <begin position="1"/>
        <end position="25"/>
    </location>
</feature>
<dbReference type="PANTHER" id="PTHR24260">
    <property type="match status" value="1"/>
</dbReference>
<reference evidence="5 6" key="1">
    <citation type="submission" date="2023-07" db="EMBL/GenBank/DDBJ databases">
        <title>Comparative genomics of wheat-associated soil bacteria to identify genetic determinants of phenazine resistance.</title>
        <authorList>
            <person name="Mouncey N."/>
        </authorList>
    </citation>
    <scope>NUCLEOTIDE SEQUENCE [LARGE SCALE GENOMIC DNA]</scope>
    <source>
        <strain evidence="5 6">V2I4</strain>
    </source>
</reference>
<dbReference type="InterPro" id="IPR033116">
    <property type="entry name" value="TRYPSIN_SER"/>
</dbReference>
<accession>A0ABU0TBD3</accession>
<dbReference type="PANTHER" id="PTHR24260:SF136">
    <property type="entry name" value="GH08193P-RELATED"/>
    <property type="match status" value="1"/>
</dbReference>